<sequence length="219" mass="24618">MNAAMAKEMGEAERGWVKRINHHSPSSQHRTRPVSVNLPPSNIATAAHRPPLLLRLRDLRHPLVLGQLQNPFPMAPLFPPRHPPLSVTSEERLSCLFHLKSSTENTQDEQGSAICLRPGTSDYHVFFPENQGDALLLEVQDTKKTIHGRAIIPIASLTENPNDRIRWWQIYHDDHECVGKVQFSIGSTITSNEISHIKSKGQLLTFPHPTLLKKCMSAT</sequence>
<dbReference type="EMBL" id="CM045759">
    <property type="protein sequence ID" value="KAI8019939.1"/>
    <property type="molecule type" value="Genomic_DNA"/>
</dbReference>
<dbReference type="Proteomes" id="UP001060215">
    <property type="component" value="Chromosome 2"/>
</dbReference>
<name>A0ACC0I3I1_9ERIC</name>
<protein>
    <submittedName>
        <fullName evidence="1">Uncharacterized protein</fullName>
    </submittedName>
</protein>
<evidence type="ECO:0000313" key="2">
    <source>
        <dbReference type="Proteomes" id="UP001060215"/>
    </source>
</evidence>
<keyword evidence="2" id="KW-1185">Reference proteome</keyword>
<organism evidence="1 2">
    <name type="scientific">Camellia lanceoleosa</name>
    <dbReference type="NCBI Taxonomy" id="1840588"/>
    <lineage>
        <taxon>Eukaryota</taxon>
        <taxon>Viridiplantae</taxon>
        <taxon>Streptophyta</taxon>
        <taxon>Embryophyta</taxon>
        <taxon>Tracheophyta</taxon>
        <taxon>Spermatophyta</taxon>
        <taxon>Magnoliopsida</taxon>
        <taxon>eudicotyledons</taxon>
        <taxon>Gunneridae</taxon>
        <taxon>Pentapetalae</taxon>
        <taxon>asterids</taxon>
        <taxon>Ericales</taxon>
        <taxon>Theaceae</taxon>
        <taxon>Camellia</taxon>
    </lineage>
</organism>
<comment type="caution">
    <text evidence="1">The sequence shown here is derived from an EMBL/GenBank/DDBJ whole genome shotgun (WGS) entry which is preliminary data.</text>
</comment>
<reference evidence="1 2" key="1">
    <citation type="journal article" date="2022" name="Plant J.">
        <title>Chromosome-level genome of Camellia lanceoleosa provides a valuable resource for understanding genome evolution and self-incompatibility.</title>
        <authorList>
            <person name="Gong W."/>
            <person name="Xiao S."/>
            <person name="Wang L."/>
            <person name="Liao Z."/>
            <person name="Chang Y."/>
            <person name="Mo W."/>
            <person name="Hu G."/>
            <person name="Li W."/>
            <person name="Zhao G."/>
            <person name="Zhu H."/>
            <person name="Hu X."/>
            <person name="Ji K."/>
            <person name="Xiang X."/>
            <person name="Song Q."/>
            <person name="Yuan D."/>
            <person name="Jin S."/>
            <person name="Zhang L."/>
        </authorList>
    </citation>
    <scope>NUCLEOTIDE SEQUENCE [LARGE SCALE GENOMIC DNA]</scope>
    <source>
        <strain evidence="1">SQ_2022a</strain>
    </source>
</reference>
<evidence type="ECO:0000313" key="1">
    <source>
        <dbReference type="EMBL" id="KAI8019939.1"/>
    </source>
</evidence>
<gene>
    <name evidence="1" type="ORF">LOK49_LG04G00538</name>
</gene>
<proteinExistence type="predicted"/>
<accession>A0ACC0I3I1</accession>